<evidence type="ECO:0000259" key="4">
    <source>
        <dbReference type="Pfam" id="PF01872"/>
    </source>
</evidence>
<dbReference type="InterPro" id="IPR050765">
    <property type="entry name" value="Riboflavin_Biosynth_HTPR"/>
</dbReference>
<gene>
    <name evidence="5" type="ORF">HNQ61_004012</name>
</gene>
<dbReference type="GO" id="GO:0008703">
    <property type="term" value="F:5-amino-6-(5-phosphoribosylamino)uracil reductase activity"/>
    <property type="evidence" value="ECO:0007669"/>
    <property type="project" value="InterPro"/>
</dbReference>
<accession>A0A841H2X1</accession>
<dbReference type="Proteomes" id="UP000582837">
    <property type="component" value="Unassembled WGS sequence"/>
</dbReference>
<reference evidence="5 6" key="1">
    <citation type="submission" date="2020-08" db="EMBL/GenBank/DDBJ databases">
        <title>Genomic Encyclopedia of Type Strains, Phase IV (KMG-IV): sequencing the most valuable type-strain genomes for metagenomic binning, comparative biology and taxonomic classification.</title>
        <authorList>
            <person name="Goeker M."/>
        </authorList>
    </citation>
    <scope>NUCLEOTIDE SEQUENCE [LARGE SCALE GENOMIC DNA]</scope>
    <source>
        <strain evidence="5 6">DSM 29007</strain>
    </source>
</reference>
<dbReference type="EMBL" id="JACHIA010000014">
    <property type="protein sequence ID" value="MBB6072350.1"/>
    <property type="molecule type" value="Genomic_DNA"/>
</dbReference>
<protein>
    <submittedName>
        <fullName evidence="5">Riboflavin biosynthesis pyrimidine reductase</fullName>
    </submittedName>
</protein>
<name>A0A841H2X1_9BACT</name>
<dbReference type="AlphaFoldDB" id="A0A841H2X1"/>
<dbReference type="PANTHER" id="PTHR38011:SF7">
    <property type="entry name" value="2,5-DIAMINO-6-RIBOSYLAMINO-4(3H)-PYRIMIDINONE 5'-PHOSPHATE REDUCTASE"/>
    <property type="match status" value="1"/>
</dbReference>
<dbReference type="SUPFAM" id="SSF53597">
    <property type="entry name" value="Dihydrofolate reductase-like"/>
    <property type="match status" value="1"/>
</dbReference>
<dbReference type="Gene3D" id="3.40.430.10">
    <property type="entry name" value="Dihydrofolate Reductase, subunit A"/>
    <property type="match status" value="1"/>
</dbReference>
<proteinExistence type="predicted"/>
<evidence type="ECO:0000256" key="1">
    <source>
        <dbReference type="ARBA" id="ARBA00005104"/>
    </source>
</evidence>
<keyword evidence="2" id="KW-0521">NADP</keyword>
<dbReference type="RefSeq" id="WP_170036547.1">
    <property type="nucleotide sequence ID" value="NZ_JABDTL010000002.1"/>
</dbReference>
<evidence type="ECO:0000313" key="5">
    <source>
        <dbReference type="EMBL" id="MBB6072350.1"/>
    </source>
</evidence>
<keyword evidence="6" id="KW-1185">Reference proteome</keyword>
<comment type="pathway">
    <text evidence="1">Cofactor biosynthesis; riboflavin biosynthesis.</text>
</comment>
<evidence type="ECO:0000313" key="6">
    <source>
        <dbReference type="Proteomes" id="UP000582837"/>
    </source>
</evidence>
<feature type="domain" description="Bacterial bifunctional deaminase-reductase C-terminal" evidence="4">
    <location>
        <begin position="8"/>
        <end position="222"/>
    </location>
</feature>
<comment type="caution">
    <text evidence="5">The sequence shown here is derived from an EMBL/GenBank/DDBJ whole genome shotgun (WGS) entry which is preliminary data.</text>
</comment>
<dbReference type="PANTHER" id="PTHR38011">
    <property type="entry name" value="DIHYDROFOLATE REDUCTASE FAMILY PROTEIN (AFU_ORTHOLOGUE AFUA_8G06820)"/>
    <property type="match status" value="1"/>
</dbReference>
<sequence length="232" mass="25378">MADSDSRPRVICHMMTSVDGRIVVDGWPISPEERRHYEQVHASYDADGWICGRVTMEPFAGGLRSDAEVAREHPGGGARDDFRAPGEFDSFVFAVDASGRLAWESGDIEGDHVVAILTERVSDEYLAFLRERGVSYLLAGAAEVDLPLALRKIASGFGVQTLMLEGGGRINGGMLRAGLIDEVSLLLAPVVDGRMGTPALFDDDEDCTPYRLSLEGVEQREGGFLWLRYRVS</sequence>
<evidence type="ECO:0000256" key="2">
    <source>
        <dbReference type="ARBA" id="ARBA00022857"/>
    </source>
</evidence>
<dbReference type="GO" id="GO:0009231">
    <property type="term" value="P:riboflavin biosynthetic process"/>
    <property type="evidence" value="ECO:0007669"/>
    <property type="project" value="InterPro"/>
</dbReference>
<organism evidence="5 6">
    <name type="scientific">Longimicrobium terrae</name>
    <dbReference type="NCBI Taxonomy" id="1639882"/>
    <lineage>
        <taxon>Bacteria</taxon>
        <taxon>Pseudomonadati</taxon>
        <taxon>Gemmatimonadota</taxon>
        <taxon>Longimicrobiia</taxon>
        <taxon>Longimicrobiales</taxon>
        <taxon>Longimicrobiaceae</taxon>
        <taxon>Longimicrobium</taxon>
    </lineage>
</organism>
<dbReference type="Pfam" id="PF01872">
    <property type="entry name" value="RibD_C"/>
    <property type="match status" value="1"/>
</dbReference>
<dbReference type="InterPro" id="IPR024072">
    <property type="entry name" value="DHFR-like_dom_sf"/>
</dbReference>
<evidence type="ECO:0000256" key="3">
    <source>
        <dbReference type="ARBA" id="ARBA00023002"/>
    </source>
</evidence>
<dbReference type="InterPro" id="IPR002734">
    <property type="entry name" value="RibDG_C"/>
</dbReference>
<keyword evidence="3" id="KW-0560">Oxidoreductase</keyword>